<dbReference type="InterPro" id="IPR007352">
    <property type="entry name" value="DUF420"/>
</dbReference>
<feature type="transmembrane region" description="Helical" evidence="1">
    <location>
        <begin position="6"/>
        <end position="24"/>
    </location>
</feature>
<name>A0A3P3W6V7_9FLAO</name>
<dbReference type="Pfam" id="PF04238">
    <property type="entry name" value="DUF420"/>
    <property type="match status" value="1"/>
</dbReference>
<feature type="transmembrane region" description="Helical" evidence="1">
    <location>
        <begin position="44"/>
        <end position="63"/>
    </location>
</feature>
<feature type="transmembrane region" description="Helical" evidence="1">
    <location>
        <begin position="126"/>
        <end position="150"/>
    </location>
</feature>
<dbReference type="EMBL" id="RQVQ01000023">
    <property type="protein sequence ID" value="RRJ89696.1"/>
    <property type="molecule type" value="Genomic_DNA"/>
</dbReference>
<evidence type="ECO:0000256" key="1">
    <source>
        <dbReference type="SAM" id="Phobius"/>
    </source>
</evidence>
<keyword evidence="1" id="KW-0472">Membrane</keyword>
<comment type="caution">
    <text evidence="2">The sequence shown here is derived from an EMBL/GenBank/DDBJ whole genome shotgun (WGS) entry which is preliminary data.</text>
</comment>
<protein>
    <submittedName>
        <fullName evidence="2">DUF420 domain-containing protein</fullName>
    </submittedName>
</protein>
<evidence type="ECO:0000313" key="3">
    <source>
        <dbReference type="Proteomes" id="UP000275719"/>
    </source>
</evidence>
<keyword evidence="1" id="KW-1133">Transmembrane helix</keyword>
<dbReference type="AlphaFoldDB" id="A0A3P3W6V7"/>
<evidence type="ECO:0000313" key="2">
    <source>
        <dbReference type="EMBL" id="RRJ89696.1"/>
    </source>
</evidence>
<reference evidence="2 3" key="1">
    <citation type="submission" date="2018-11" db="EMBL/GenBank/DDBJ databases">
        <title>Flavobacterium sp. nov., YIM 102701-2 draft genome.</title>
        <authorList>
            <person name="Li G."/>
            <person name="Jiang Y."/>
        </authorList>
    </citation>
    <scope>NUCLEOTIDE SEQUENCE [LARGE SCALE GENOMIC DNA]</scope>
    <source>
        <strain evidence="2 3">YIM 102701-2</strain>
    </source>
</reference>
<dbReference type="Proteomes" id="UP000275719">
    <property type="component" value="Unassembled WGS sequence"/>
</dbReference>
<keyword evidence="3" id="KW-1185">Reference proteome</keyword>
<organism evidence="2 3">
    <name type="scientific">Paenimyroides tangerinum</name>
    <dbReference type="NCBI Taxonomy" id="2488728"/>
    <lineage>
        <taxon>Bacteria</taxon>
        <taxon>Pseudomonadati</taxon>
        <taxon>Bacteroidota</taxon>
        <taxon>Flavobacteriia</taxon>
        <taxon>Flavobacteriales</taxon>
        <taxon>Flavobacteriaceae</taxon>
        <taxon>Paenimyroides</taxon>
    </lineage>
</organism>
<dbReference type="OrthoDB" id="1446109at2"/>
<proteinExistence type="predicted"/>
<feature type="transmembrane region" description="Helical" evidence="1">
    <location>
        <begin position="83"/>
        <end position="105"/>
    </location>
</feature>
<gene>
    <name evidence="2" type="ORF">EG240_10875</name>
</gene>
<accession>A0A3P3W6V7</accession>
<sequence>MNITLLIVVGMLILSIAAPFISLYAVSQIKKKNLDVHVKIQKRLFWTCIVALIILEVQIRVSGGSGSLVSNSKYTGTLFFNSLLIAHIIGAVITYIFWGITVFSANKNLKKKKTLPGKYSTVHKKLGYGTIIGLFYTAITAAIVCTMAFFL</sequence>
<keyword evidence="1" id="KW-0812">Transmembrane</keyword>
<dbReference type="RefSeq" id="WP_124643026.1">
    <property type="nucleotide sequence ID" value="NZ_RQVQ01000023.1"/>
</dbReference>